<dbReference type="InterPro" id="IPR036366">
    <property type="entry name" value="PGBDSf"/>
</dbReference>
<organism evidence="3 4">
    <name type="scientific">Calidifontibacter indicus</name>
    <dbReference type="NCBI Taxonomy" id="419650"/>
    <lineage>
        <taxon>Bacteria</taxon>
        <taxon>Bacillati</taxon>
        <taxon>Actinomycetota</taxon>
        <taxon>Actinomycetes</taxon>
        <taxon>Micrococcales</taxon>
        <taxon>Dermacoccaceae</taxon>
        <taxon>Calidifontibacter</taxon>
    </lineage>
</organism>
<feature type="region of interest" description="Disordered" evidence="1">
    <location>
        <begin position="1"/>
        <end position="21"/>
    </location>
</feature>
<dbReference type="Gene3D" id="1.10.101.10">
    <property type="entry name" value="PGBD-like superfamily/PGBD"/>
    <property type="match status" value="1"/>
</dbReference>
<name>A0A3D9UKW9_9MICO</name>
<dbReference type="InterPro" id="IPR036365">
    <property type="entry name" value="PGBD-like_sf"/>
</dbReference>
<reference evidence="3 4" key="1">
    <citation type="submission" date="2018-08" db="EMBL/GenBank/DDBJ databases">
        <title>Sequencing the genomes of 1000 actinobacteria strains.</title>
        <authorList>
            <person name="Klenk H.-P."/>
        </authorList>
    </citation>
    <scope>NUCLEOTIDE SEQUENCE [LARGE SCALE GENOMIC DNA]</scope>
    <source>
        <strain evidence="3 4">DSM 22967</strain>
    </source>
</reference>
<evidence type="ECO:0000256" key="1">
    <source>
        <dbReference type="SAM" id="MobiDB-lite"/>
    </source>
</evidence>
<accession>A0A3D9UKW9</accession>
<protein>
    <submittedName>
        <fullName evidence="3">Putative peptidoglycan binding protein</fullName>
    </submittedName>
</protein>
<proteinExistence type="predicted"/>
<keyword evidence="4" id="KW-1185">Reference proteome</keyword>
<sequence>MPSGSFPLKSGEAYTNGGPHSGYNSAADRFHIKRIQKKVGMKADGFYGPNTARKVAAWQKAKGLKADGRVGAGTWAKMRTVHCGYR</sequence>
<dbReference type="EMBL" id="QTUA01000001">
    <property type="protein sequence ID" value="REF30108.1"/>
    <property type="molecule type" value="Genomic_DNA"/>
</dbReference>
<dbReference type="Pfam" id="PF01471">
    <property type="entry name" value="PG_binding_1"/>
    <property type="match status" value="1"/>
</dbReference>
<dbReference type="AlphaFoldDB" id="A0A3D9UKW9"/>
<evidence type="ECO:0000313" key="4">
    <source>
        <dbReference type="Proteomes" id="UP000256253"/>
    </source>
</evidence>
<comment type="caution">
    <text evidence="3">The sequence shown here is derived from an EMBL/GenBank/DDBJ whole genome shotgun (WGS) entry which is preliminary data.</text>
</comment>
<dbReference type="InterPro" id="IPR002477">
    <property type="entry name" value="Peptidoglycan-bd-like"/>
</dbReference>
<dbReference type="OrthoDB" id="3828307at2"/>
<gene>
    <name evidence="3" type="ORF">DFJ65_1101</name>
</gene>
<dbReference type="SUPFAM" id="SSF47090">
    <property type="entry name" value="PGBD-like"/>
    <property type="match status" value="1"/>
</dbReference>
<evidence type="ECO:0000313" key="3">
    <source>
        <dbReference type="EMBL" id="REF30108.1"/>
    </source>
</evidence>
<evidence type="ECO:0000259" key="2">
    <source>
        <dbReference type="Pfam" id="PF01471"/>
    </source>
</evidence>
<feature type="domain" description="Peptidoglycan binding-like" evidence="2">
    <location>
        <begin position="42"/>
        <end position="78"/>
    </location>
</feature>
<dbReference type="Proteomes" id="UP000256253">
    <property type="component" value="Unassembled WGS sequence"/>
</dbReference>